<protein>
    <submittedName>
        <fullName evidence="1">30492_t:CDS:1</fullName>
    </submittedName>
</protein>
<gene>
    <name evidence="1" type="ORF">RPERSI_LOCUS4365</name>
</gene>
<feature type="non-terminal residue" evidence="1">
    <location>
        <position position="337"/>
    </location>
</feature>
<accession>A0ACA9LZA9</accession>
<name>A0ACA9LZA9_9GLOM</name>
<organism evidence="1 2">
    <name type="scientific">Racocetra persica</name>
    <dbReference type="NCBI Taxonomy" id="160502"/>
    <lineage>
        <taxon>Eukaryota</taxon>
        <taxon>Fungi</taxon>
        <taxon>Fungi incertae sedis</taxon>
        <taxon>Mucoromycota</taxon>
        <taxon>Glomeromycotina</taxon>
        <taxon>Glomeromycetes</taxon>
        <taxon>Diversisporales</taxon>
        <taxon>Gigasporaceae</taxon>
        <taxon>Racocetra</taxon>
    </lineage>
</organism>
<dbReference type="Proteomes" id="UP000789920">
    <property type="component" value="Unassembled WGS sequence"/>
</dbReference>
<evidence type="ECO:0000313" key="2">
    <source>
        <dbReference type="Proteomes" id="UP000789920"/>
    </source>
</evidence>
<dbReference type="EMBL" id="CAJVQC010005975">
    <property type="protein sequence ID" value="CAG8561057.1"/>
    <property type="molecule type" value="Genomic_DNA"/>
</dbReference>
<sequence length="337" mass="38871">MNFFARRPLASIENISPLIHESSYCGIKNIKYGGIESNNDLRFKKDIEDELGFEREKDTEDRPAIEREKDTKDGPSIEPEDGPGIELEEDIDIISESDDTSKNTDNYQHEHLSPICIEIYHEKTFGTWKESMIHDSIPGTVNVNAYKSKGPDNETIIKLTLMHPEHNHQLISENASFATSYQKLTTDMKELIESYIICNIDVSSQQTIEATGVQPRAFMIDADLGLKKTFEEYWKQLMIDFPESTEYLLRQLDSQVVDNGPIEFEYDFCQIRFDKLLEGVDYSLVAESEKAYFHISLIPRCWYKDEFMDMVVADELFVRNKSLEKNSSIPSLLSFPD</sequence>
<evidence type="ECO:0000313" key="1">
    <source>
        <dbReference type="EMBL" id="CAG8561057.1"/>
    </source>
</evidence>
<proteinExistence type="predicted"/>
<keyword evidence="2" id="KW-1185">Reference proteome</keyword>
<reference evidence="1" key="1">
    <citation type="submission" date="2021-06" db="EMBL/GenBank/DDBJ databases">
        <authorList>
            <person name="Kallberg Y."/>
            <person name="Tangrot J."/>
            <person name="Rosling A."/>
        </authorList>
    </citation>
    <scope>NUCLEOTIDE SEQUENCE</scope>
    <source>
        <strain evidence="1">MA461A</strain>
    </source>
</reference>
<comment type="caution">
    <text evidence="1">The sequence shown here is derived from an EMBL/GenBank/DDBJ whole genome shotgun (WGS) entry which is preliminary data.</text>
</comment>